<dbReference type="EMBL" id="CAXDID020000017">
    <property type="protein sequence ID" value="CAL5984557.1"/>
    <property type="molecule type" value="Genomic_DNA"/>
</dbReference>
<dbReference type="CDD" id="cd00157">
    <property type="entry name" value="Rho"/>
    <property type="match status" value="1"/>
</dbReference>
<gene>
    <name evidence="3" type="ORF">HINF_LOCUS66393</name>
    <name evidence="4" type="ORF">HINF_LOCUS8159</name>
</gene>
<dbReference type="SMART" id="SM00174">
    <property type="entry name" value="RHO"/>
    <property type="match status" value="1"/>
</dbReference>
<dbReference type="EMBL" id="CATOUU010001186">
    <property type="protein sequence ID" value="CAI9978748.1"/>
    <property type="molecule type" value="Genomic_DNA"/>
</dbReference>
<proteinExistence type="predicted"/>
<reference evidence="4 5" key="2">
    <citation type="submission" date="2024-07" db="EMBL/GenBank/DDBJ databases">
        <authorList>
            <person name="Akdeniz Z."/>
        </authorList>
    </citation>
    <scope>NUCLEOTIDE SEQUENCE [LARGE SCALE GENOMIC DNA]</scope>
</reference>
<accession>A0AA86VUI4</accession>
<dbReference type="Pfam" id="PF00071">
    <property type="entry name" value="Ras"/>
    <property type="match status" value="1"/>
</dbReference>
<dbReference type="InterPro" id="IPR027417">
    <property type="entry name" value="P-loop_NTPase"/>
</dbReference>
<dbReference type="PROSITE" id="PS51419">
    <property type="entry name" value="RAB"/>
    <property type="match status" value="1"/>
</dbReference>
<evidence type="ECO:0000313" key="3">
    <source>
        <dbReference type="EMBL" id="CAI9978748.1"/>
    </source>
</evidence>
<dbReference type="GO" id="GO:0005525">
    <property type="term" value="F:GTP binding"/>
    <property type="evidence" value="ECO:0007669"/>
    <property type="project" value="UniProtKB-KW"/>
</dbReference>
<dbReference type="GO" id="GO:0003924">
    <property type="term" value="F:GTPase activity"/>
    <property type="evidence" value="ECO:0007669"/>
    <property type="project" value="InterPro"/>
</dbReference>
<keyword evidence="2" id="KW-0342">GTP-binding</keyword>
<dbReference type="Proteomes" id="UP001642409">
    <property type="component" value="Unassembled WGS sequence"/>
</dbReference>
<dbReference type="PANTHER" id="PTHR24072">
    <property type="entry name" value="RHO FAMILY GTPASE"/>
    <property type="match status" value="1"/>
</dbReference>
<dbReference type="PROSITE" id="PS51420">
    <property type="entry name" value="RHO"/>
    <property type="match status" value="1"/>
</dbReference>
<dbReference type="AlphaFoldDB" id="A0AA86VUI4"/>
<organism evidence="3">
    <name type="scientific">Hexamita inflata</name>
    <dbReference type="NCBI Taxonomy" id="28002"/>
    <lineage>
        <taxon>Eukaryota</taxon>
        <taxon>Metamonada</taxon>
        <taxon>Diplomonadida</taxon>
        <taxon>Hexamitidae</taxon>
        <taxon>Hexamitinae</taxon>
        <taxon>Hexamita</taxon>
    </lineage>
</organism>
<dbReference type="SUPFAM" id="SSF52540">
    <property type="entry name" value="P-loop containing nucleoside triphosphate hydrolases"/>
    <property type="match status" value="1"/>
</dbReference>
<keyword evidence="1" id="KW-0547">Nucleotide-binding</keyword>
<dbReference type="SMART" id="SM00173">
    <property type="entry name" value="RAS"/>
    <property type="match status" value="1"/>
</dbReference>
<dbReference type="PROSITE" id="PS51421">
    <property type="entry name" value="RAS"/>
    <property type="match status" value="1"/>
</dbReference>
<sequence length="174" mass="19920">MNPYFKFVVVGDDGVGKTCFQIVFNSKMFPNDYIPTVFESYAYTVNKQSKTIQFSLWDTVGDQNYDILRQLSYPGADVFLMCYAIDNKASFDRLITKYLPEVRKHCPTIPYIFVGLKEDLRNLSQSVVSDIDVENIIQQENPQAHIVCSALNNFNITLVINTLIDVALKQNQLQ</sequence>
<dbReference type="InterPro" id="IPR003578">
    <property type="entry name" value="Small_GTPase_Rho"/>
</dbReference>
<keyword evidence="5" id="KW-1185">Reference proteome</keyword>
<dbReference type="GO" id="GO:0007264">
    <property type="term" value="P:small GTPase-mediated signal transduction"/>
    <property type="evidence" value="ECO:0007669"/>
    <property type="project" value="InterPro"/>
</dbReference>
<name>A0AA86VUI4_9EUKA</name>
<dbReference type="SMART" id="SM00175">
    <property type="entry name" value="RAB"/>
    <property type="match status" value="1"/>
</dbReference>
<protein>
    <submittedName>
        <fullName evidence="3">Rac/Rho-like protein</fullName>
    </submittedName>
    <submittedName>
        <fullName evidence="4">Rac/Rho-like_protein</fullName>
    </submittedName>
</protein>
<evidence type="ECO:0000256" key="2">
    <source>
        <dbReference type="ARBA" id="ARBA00023134"/>
    </source>
</evidence>
<evidence type="ECO:0000313" key="5">
    <source>
        <dbReference type="Proteomes" id="UP001642409"/>
    </source>
</evidence>
<evidence type="ECO:0000256" key="1">
    <source>
        <dbReference type="ARBA" id="ARBA00022741"/>
    </source>
</evidence>
<evidence type="ECO:0000313" key="4">
    <source>
        <dbReference type="EMBL" id="CAL5984557.1"/>
    </source>
</evidence>
<dbReference type="InterPro" id="IPR005225">
    <property type="entry name" value="Small_GTP-bd"/>
</dbReference>
<reference evidence="3" key="1">
    <citation type="submission" date="2023-06" db="EMBL/GenBank/DDBJ databases">
        <authorList>
            <person name="Kurt Z."/>
        </authorList>
    </citation>
    <scope>NUCLEOTIDE SEQUENCE</scope>
</reference>
<dbReference type="NCBIfam" id="TIGR00231">
    <property type="entry name" value="small_GTP"/>
    <property type="match status" value="1"/>
</dbReference>
<dbReference type="InterPro" id="IPR001806">
    <property type="entry name" value="Small_GTPase"/>
</dbReference>
<dbReference type="Gene3D" id="3.40.50.300">
    <property type="entry name" value="P-loop containing nucleotide triphosphate hydrolases"/>
    <property type="match status" value="1"/>
</dbReference>
<dbReference type="PRINTS" id="PR00449">
    <property type="entry name" value="RASTRNSFRMNG"/>
</dbReference>
<comment type="caution">
    <text evidence="3">The sequence shown here is derived from an EMBL/GenBank/DDBJ whole genome shotgun (WGS) entry which is preliminary data.</text>
</comment>